<reference evidence="2" key="1">
    <citation type="submission" date="2014-11" db="EMBL/GenBank/DDBJ databases">
        <authorList>
            <person name="Otto D Thomas"/>
            <person name="Naeem Raeece"/>
        </authorList>
    </citation>
    <scope>NUCLEOTIDE SEQUENCE</scope>
</reference>
<gene>
    <name evidence="2" type="ORF">Cvel_14536</name>
</gene>
<dbReference type="SUPFAM" id="SSF57184">
    <property type="entry name" value="Growth factor receptor domain"/>
    <property type="match status" value="1"/>
</dbReference>
<evidence type="ECO:0008006" key="3">
    <source>
        <dbReference type="Google" id="ProtNLM"/>
    </source>
</evidence>
<dbReference type="EMBL" id="CDMZ01000041">
    <property type="protein sequence ID" value="CEM05272.1"/>
    <property type="molecule type" value="Genomic_DNA"/>
</dbReference>
<feature type="region of interest" description="Disordered" evidence="1">
    <location>
        <begin position="191"/>
        <end position="213"/>
    </location>
</feature>
<dbReference type="VEuPathDB" id="CryptoDB:Cvel_14536"/>
<proteinExistence type="predicted"/>
<protein>
    <recommendedName>
        <fullName evidence="3">Oocyst wall protein</fullName>
    </recommendedName>
</protein>
<organism evidence="2">
    <name type="scientific">Chromera velia CCMP2878</name>
    <dbReference type="NCBI Taxonomy" id="1169474"/>
    <lineage>
        <taxon>Eukaryota</taxon>
        <taxon>Sar</taxon>
        <taxon>Alveolata</taxon>
        <taxon>Colpodellida</taxon>
        <taxon>Chromeraceae</taxon>
        <taxon>Chromera</taxon>
    </lineage>
</organism>
<dbReference type="AlphaFoldDB" id="A0A0G4F057"/>
<evidence type="ECO:0000256" key="1">
    <source>
        <dbReference type="SAM" id="MobiDB-lite"/>
    </source>
</evidence>
<accession>A0A0G4F057</accession>
<sequence length="878" mass="91164">MKFLAIPAAFVVAAAQKKGYAPAPAPLSCPPGYDLAGADCVKTVSAPYETSQVASVVEVAPEKSCPKGSTMSGKTCVSTTTVAKEAKTHTTEKPVLSCPKGTEGPGSDGMCTVAKADQQATVAPRKVLDQSTTVVKAPYEVSVSKPVSVSGAPVCPKGTTQDKNGDCIVTGTTTEYSQIAEQTSVSIPVNTPASYSECPEGTTGSNGKGKGGDCTATTSIQNVETTMSEKSVRVPTLVSKMSSFSLPATEIAQGMTCPDGTTAQKDGTCTLTLTRSRLESYEVPVDAESPVIEEFPQTLTLTKSFLVPSYYCPPGTTPSGCASGLTGGSYSKKGGASSGAECADASLICTVTLPSGTPITTSAPKTVKKARFEKKTVTVPVTRVESYPVEYCPKGTTEDANGNCVVTVTTQHPVTHTDSHTECPPGSEFHTGGSKAPKCKKPVIVTVPATQLPGDMKSKVPKYACPEGTTPVGEGPETTCATQTWEDVPAETFTTTSITFEPSTITEVVPKLYRYETRTVTETATTEEVYTVYDDIVLDETFAGVDSSSYTETVPALMKYSIAHESSPVTVTNSRVNYAPCIRPDGSVATGTGYGSSHGHGHGHGHGSKGKGTPLPPAASGQPCPMETKYRVVTDSFTETVPMVPTYSVVPADSFSAFSSAEETSLTYATSTMTETSHSVSTGYNTEVFPANTITSFQTSYAPTPVTTTKVVTTTVPMTTSVPAIPTFSTATETEVARTEKVSTESVCPPGAGAGSGKKGGCYLEEQALTYVPVTVTEQIPADTNYIQESHTTYFCPPGTVDTGKSCEGTQSVPAVYNCPAGSTAGKNGGCTTTSYTTTQSCPKGFTDTGKQCVMTETIPATSGSSKGYSAGHGHKHD</sequence>
<name>A0A0G4F057_9ALVE</name>
<dbReference type="PhylomeDB" id="A0A0G4F057"/>
<feature type="region of interest" description="Disordered" evidence="1">
    <location>
        <begin position="589"/>
        <end position="624"/>
    </location>
</feature>
<feature type="compositionally biased region" description="Basic residues" evidence="1">
    <location>
        <begin position="599"/>
        <end position="609"/>
    </location>
</feature>
<dbReference type="InterPro" id="IPR009030">
    <property type="entry name" value="Growth_fac_rcpt_cys_sf"/>
</dbReference>
<evidence type="ECO:0000313" key="2">
    <source>
        <dbReference type="EMBL" id="CEM05272.1"/>
    </source>
</evidence>
<feature type="region of interest" description="Disordered" evidence="1">
    <location>
        <begin position="415"/>
        <end position="435"/>
    </location>
</feature>